<reference evidence="1 2" key="1">
    <citation type="submission" date="2018-08" db="EMBL/GenBank/DDBJ databases">
        <title>Genome and evolution of the arbuscular mycorrhizal fungus Diversispora epigaea (formerly Glomus versiforme) and its bacterial endosymbionts.</title>
        <authorList>
            <person name="Sun X."/>
            <person name="Fei Z."/>
            <person name="Harrison M."/>
        </authorList>
    </citation>
    <scope>NUCLEOTIDE SEQUENCE [LARGE SCALE GENOMIC DNA]</scope>
    <source>
        <strain evidence="1 2">IT104</strain>
    </source>
</reference>
<evidence type="ECO:0000313" key="2">
    <source>
        <dbReference type="Proteomes" id="UP000266861"/>
    </source>
</evidence>
<dbReference type="AlphaFoldDB" id="A0A397G7T9"/>
<gene>
    <name evidence="1" type="ORF">Glove_635g3</name>
</gene>
<protein>
    <submittedName>
        <fullName evidence="1">Uncharacterized protein</fullName>
    </submittedName>
</protein>
<dbReference type="InterPro" id="IPR009057">
    <property type="entry name" value="Homeodomain-like_sf"/>
</dbReference>
<dbReference type="EMBL" id="PQFF01000526">
    <property type="protein sequence ID" value="RHZ46079.1"/>
    <property type="molecule type" value="Genomic_DNA"/>
</dbReference>
<keyword evidence="2" id="KW-1185">Reference proteome</keyword>
<dbReference type="Proteomes" id="UP000266861">
    <property type="component" value="Unassembled WGS sequence"/>
</dbReference>
<accession>A0A397G7T9</accession>
<name>A0A397G7T9_9GLOM</name>
<evidence type="ECO:0000313" key="1">
    <source>
        <dbReference type="EMBL" id="RHZ46079.1"/>
    </source>
</evidence>
<dbReference type="Gene3D" id="1.10.10.60">
    <property type="entry name" value="Homeodomain-like"/>
    <property type="match status" value="1"/>
</dbReference>
<organism evidence="1 2">
    <name type="scientific">Diversispora epigaea</name>
    <dbReference type="NCBI Taxonomy" id="1348612"/>
    <lineage>
        <taxon>Eukaryota</taxon>
        <taxon>Fungi</taxon>
        <taxon>Fungi incertae sedis</taxon>
        <taxon>Mucoromycota</taxon>
        <taxon>Glomeromycotina</taxon>
        <taxon>Glomeromycetes</taxon>
        <taxon>Diversisporales</taxon>
        <taxon>Diversisporaceae</taxon>
        <taxon>Diversispora</taxon>
    </lineage>
</organism>
<comment type="caution">
    <text evidence="1">The sequence shown here is derived from an EMBL/GenBank/DDBJ whole genome shotgun (WGS) entry which is preliminary data.</text>
</comment>
<sequence length="97" mass="11010">MLKLSYSAAEKLTIIADAKALSCCAAARKHGVDHSMVSRWINNEEKIKNAPKKNKSIDSGKKSQYPEAEKILKQWILEHQTYPGADSKFRATNMWLF</sequence>
<dbReference type="SUPFAM" id="SSF46689">
    <property type="entry name" value="Homeodomain-like"/>
    <property type="match status" value="1"/>
</dbReference>
<proteinExistence type="predicted"/>
<dbReference type="OrthoDB" id="2158935at2759"/>